<dbReference type="GO" id="GO:0005085">
    <property type="term" value="F:guanyl-nucleotide exchange factor activity"/>
    <property type="evidence" value="ECO:0007669"/>
    <property type="project" value="TreeGrafter"/>
</dbReference>
<dbReference type="PANTHER" id="PTHR15837">
    <property type="entry name" value="RAN GUANINE NUCLEOTIDE RELEASE FACTOR"/>
    <property type="match status" value="1"/>
</dbReference>
<dbReference type="CDD" id="cd18724">
    <property type="entry name" value="PIN_LabA-like"/>
    <property type="match status" value="1"/>
</dbReference>
<proteinExistence type="predicted"/>
<feature type="region of interest" description="Disordered" evidence="1">
    <location>
        <begin position="64"/>
        <end position="163"/>
    </location>
</feature>
<dbReference type="InParanoid" id="A0A3N4K9P6"/>
<dbReference type="GO" id="GO:0005634">
    <property type="term" value="C:nucleus"/>
    <property type="evidence" value="ECO:0007669"/>
    <property type="project" value="TreeGrafter"/>
</dbReference>
<dbReference type="InterPro" id="IPR007681">
    <property type="entry name" value="Mog1"/>
</dbReference>
<dbReference type="AlphaFoldDB" id="A0A3N4K9P6"/>
<accession>A0A3N4K9P6</accession>
<keyword evidence="3" id="KW-1185">Reference proteome</keyword>
<dbReference type="GO" id="GO:0006606">
    <property type="term" value="P:protein import into nucleus"/>
    <property type="evidence" value="ECO:0007669"/>
    <property type="project" value="TreeGrafter"/>
</dbReference>
<sequence>MSSIGFDLSPVIDLLDTLSAGPKNPFELDPGAVASDASGDVRSLGDFSALWSFLNDCHNDSTPLPSLDSILTPPPSPPPPPPVDSPEKGTSRRRKRRRSPNVTVTLNGTSIAPEQSPATDSTENHTDTTEEIPRKPPRTRIRVTSTFANSANSAEKTSRSTPRIRLTPASILPRDDGLAPVVQSNSLQRPVIRTSGLPVSERKAQLIQMIIRLFPSDRVTLLTLDIPRPLAPQPTDIHVFIDNSNILISFYELIKQIRGQPKTARVRAPKFSFHNFSLILERGRPTVKKALVGSSPITPVMLEAEALGYENSILERVVKERTVKYSSSSGSDTNSPLKTRMAKVEQAVDEILHLKMMESIVDYEPSTLVLASGDAAAGEYSPGFFKVVERALTKGWNVELVAFKKSLGFSYKAAEFKTKWKGKFRYIQLDQFAEMLLDE</sequence>
<organism evidence="2 3">
    <name type="scientific">Morchella conica CCBAS932</name>
    <dbReference type="NCBI Taxonomy" id="1392247"/>
    <lineage>
        <taxon>Eukaryota</taxon>
        <taxon>Fungi</taxon>
        <taxon>Dikarya</taxon>
        <taxon>Ascomycota</taxon>
        <taxon>Pezizomycotina</taxon>
        <taxon>Pezizomycetes</taxon>
        <taxon>Pezizales</taxon>
        <taxon>Morchellaceae</taxon>
        <taxon>Morchella</taxon>
    </lineage>
</organism>
<name>A0A3N4K9P6_9PEZI</name>
<feature type="compositionally biased region" description="Pro residues" evidence="1">
    <location>
        <begin position="72"/>
        <end position="84"/>
    </location>
</feature>
<evidence type="ECO:0000256" key="1">
    <source>
        <dbReference type="SAM" id="MobiDB-lite"/>
    </source>
</evidence>
<evidence type="ECO:0008006" key="4">
    <source>
        <dbReference type="Google" id="ProtNLM"/>
    </source>
</evidence>
<dbReference type="STRING" id="1392247.A0A3N4K9P6"/>
<dbReference type="Gene3D" id="3.40.50.1010">
    <property type="entry name" value="5'-nuclease"/>
    <property type="match status" value="1"/>
</dbReference>
<dbReference type="GO" id="GO:0031267">
    <property type="term" value="F:small GTPase binding"/>
    <property type="evidence" value="ECO:0007669"/>
    <property type="project" value="TreeGrafter"/>
</dbReference>
<feature type="compositionally biased region" description="Basic and acidic residues" evidence="1">
    <location>
        <begin position="122"/>
        <end position="134"/>
    </location>
</feature>
<feature type="compositionally biased region" description="Polar residues" evidence="1">
    <location>
        <begin position="100"/>
        <end position="121"/>
    </location>
</feature>
<dbReference type="OrthoDB" id="5590473at2759"/>
<feature type="compositionally biased region" description="Polar residues" evidence="1">
    <location>
        <begin position="142"/>
        <end position="161"/>
    </location>
</feature>
<reference evidence="2 3" key="1">
    <citation type="journal article" date="2018" name="Nat. Ecol. Evol.">
        <title>Pezizomycetes genomes reveal the molecular basis of ectomycorrhizal truffle lifestyle.</title>
        <authorList>
            <person name="Murat C."/>
            <person name="Payen T."/>
            <person name="Noel B."/>
            <person name="Kuo A."/>
            <person name="Morin E."/>
            <person name="Chen J."/>
            <person name="Kohler A."/>
            <person name="Krizsan K."/>
            <person name="Balestrini R."/>
            <person name="Da Silva C."/>
            <person name="Montanini B."/>
            <person name="Hainaut M."/>
            <person name="Levati E."/>
            <person name="Barry K.W."/>
            <person name="Belfiori B."/>
            <person name="Cichocki N."/>
            <person name="Clum A."/>
            <person name="Dockter R.B."/>
            <person name="Fauchery L."/>
            <person name="Guy J."/>
            <person name="Iotti M."/>
            <person name="Le Tacon F."/>
            <person name="Lindquist E.A."/>
            <person name="Lipzen A."/>
            <person name="Malagnac F."/>
            <person name="Mello A."/>
            <person name="Molinier V."/>
            <person name="Miyauchi S."/>
            <person name="Poulain J."/>
            <person name="Riccioni C."/>
            <person name="Rubini A."/>
            <person name="Sitrit Y."/>
            <person name="Splivallo R."/>
            <person name="Traeger S."/>
            <person name="Wang M."/>
            <person name="Zifcakova L."/>
            <person name="Wipf D."/>
            <person name="Zambonelli A."/>
            <person name="Paolocci F."/>
            <person name="Nowrousian M."/>
            <person name="Ottonello S."/>
            <person name="Baldrian P."/>
            <person name="Spatafora J.W."/>
            <person name="Henrissat B."/>
            <person name="Nagy L.G."/>
            <person name="Aury J.M."/>
            <person name="Wincker P."/>
            <person name="Grigoriev I.V."/>
            <person name="Bonfante P."/>
            <person name="Martin F.M."/>
        </authorList>
    </citation>
    <scope>NUCLEOTIDE SEQUENCE [LARGE SCALE GENOMIC DNA]</scope>
    <source>
        <strain evidence="2 3">CCBAS932</strain>
    </source>
</reference>
<dbReference type="Proteomes" id="UP000277580">
    <property type="component" value="Unassembled WGS sequence"/>
</dbReference>
<dbReference type="EMBL" id="ML119190">
    <property type="protein sequence ID" value="RPB07236.1"/>
    <property type="molecule type" value="Genomic_DNA"/>
</dbReference>
<protein>
    <recommendedName>
        <fullName evidence="4">NYN domain-containing protein</fullName>
    </recommendedName>
</protein>
<evidence type="ECO:0000313" key="2">
    <source>
        <dbReference type="EMBL" id="RPB07236.1"/>
    </source>
</evidence>
<evidence type="ECO:0000313" key="3">
    <source>
        <dbReference type="Proteomes" id="UP000277580"/>
    </source>
</evidence>
<gene>
    <name evidence="2" type="ORF">P167DRAFT_579501</name>
</gene>
<dbReference type="PANTHER" id="PTHR15837:SF5">
    <property type="entry name" value="NYN DOMAIN-CONTAINING PROTEIN"/>
    <property type="match status" value="1"/>
</dbReference>